<name>A0A8J3ZXZ7_9ACTN</name>
<dbReference type="EMBL" id="BOPH01000081">
    <property type="protein sequence ID" value="GIJ70575.1"/>
    <property type="molecule type" value="Genomic_DNA"/>
</dbReference>
<dbReference type="AlphaFoldDB" id="A0A8J3ZXZ7"/>
<sequence length="108" mass="11386">MTAPLTITTGRGQHRLSVGVAGELDHSTTARLLDRVQADLLPTDTAVVIDTAGLTFCDSAGLGTMVKIHHLLADRGGRLTLTGPTPAMRRLLEITALDTIFTLDPPTA</sequence>
<keyword evidence="5" id="KW-1185">Reference proteome</keyword>
<dbReference type="InterPro" id="IPR003658">
    <property type="entry name" value="Anti-sigma_ant"/>
</dbReference>
<feature type="domain" description="STAS" evidence="3">
    <location>
        <begin position="20"/>
        <end position="108"/>
    </location>
</feature>
<dbReference type="SUPFAM" id="SSF52091">
    <property type="entry name" value="SpoIIaa-like"/>
    <property type="match status" value="1"/>
</dbReference>
<dbReference type="PROSITE" id="PS50801">
    <property type="entry name" value="STAS"/>
    <property type="match status" value="1"/>
</dbReference>
<comment type="similarity">
    <text evidence="1 2">Belongs to the anti-sigma-factor antagonist family.</text>
</comment>
<evidence type="ECO:0000256" key="1">
    <source>
        <dbReference type="ARBA" id="ARBA00009013"/>
    </source>
</evidence>
<evidence type="ECO:0000259" key="3">
    <source>
        <dbReference type="PROSITE" id="PS50801"/>
    </source>
</evidence>
<accession>A0A8J3ZXZ7</accession>
<reference evidence="4" key="1">
    <citation type="submission" date="2021-01" db="EMBL/GenBank/DDBJ databases">
        <title>Whole genome shotgun sequence of Virgisporangium ochraceum NBRC 16418.</title>
        <authorList>
            <person name="Komaki H."/>
            <person name="Tamura T."/>
        </authorList>
    </citation>
    <scope>NUCLEOTIDE SEQUENCE</scope>
    <source>
        <strain evidence="4">NBRC 16418</strain>
    </source>
</reference>
<organism evidence="4 5">
    <name type="scientific">Virgisporangium ochraceum</name>
    <dbReference type="NCBI Taxonomy" id="65505"/>
    <lineage>
        <taxon>Bacteria</taxon>
        <taxon>Bacillati</taxon>
        <taxon>Actinomycetota</taxon>
        <taxon>Actinomycetes</taxon>
        <taxon>Micromonosporales</taxon>
        <taxon>Micromonosporaceae</taxon>
        <taxon>Virgisporangium</taxon>
    </lineage>
</organism>
<evidence type="ECO:0000313" key="4">
    <source>
        <dbReference type="EMBL" id="GIJ70575.1"/>
    </source>
</evidence>
<dbReference type="RefSeq" id="WP_203930460.1">
    <property type="nucleotide sequence ID" value="NZ_BOPH01000081.1"/>
</dbReference>
<dbReference type="Proteomes" id="UP000635606">
    <property type="component" value="Unassembled WGS sequence"/>
</dbReference>
<gene>
    <name evidence="4" type="ORF">Voc01_054920</name>
</gene>
<dbReference type="PANTHER" id="PTHR33495">
    <property type="entry name" value="ANTI-SIGMA FACTOR ANTAGONIST TM_1081-RELATED-RELATED"/>
    <property type="match status" value="1"/>
</dbReference>
<proteinExistence type="inferred from homology"/>
<dbReference type="PANTHER" id="PTHR33495:SF2">
    <property type="entry name" value="ANTI-SIGMA FACTOR ANTAGONIST TM_1081-RELATED"/>
    <property type="match status" value="1"/>
</dbReference>
<dbReference type="GO" id="GO:0043856">
    <property type="term" value="F:anti-sigma factor antagonist activity"/>
    <property type="evidence" value="ECO:0007669"/>
    <property type="project" value="InterPro"/>
</dbReference>
<dbReference type="NCBIfam" id="TIGR00377">
    <property type="entry name" value="ant_ant_sig"/>
    <property type="match status" value="1"/>
</dbReference>
<comment type="caution">
    <text evidence="4">The sequence shown here is derived from an EMBL/GenBank/DDBJ whole genome shotgun (WGS) entry which is preliminary data.</text>
</comment>
<dbReference type="Gene3D" id="3.30.750.24">
    <property type="entry name" value="STAS domain"/>
    <property type="match status" value="1"/>
</dbReference>
<evidence type="ECO:0000256" key="2">
    <source>
        <dbReference type="RuleBase" id="RU003749"/>
    </source>
</evidence>
<dbReference type="InterPro" id="IPR036513">
    <property type="entry name" value="STAS_dom_sf"/>
</dbReference>
<dbReference type="InterPro" id="IPR058548">
    <property type="entry name" value="MlaB-like_STAS"/>
</dbReference>
<evidence type="ECO:0000313" key="5">
    <source>
        <dbReference type="Proteomes" id="UP000635606"/>
    </source>
</evidence>
<dbReference type="Pfam" id="PF13466">
    <property type="entry name" value="STAS_2"/>
    <property type="match status" value="1"/>
</dbReference>
<protein>
    <recommendedName>
        <fullName evidence="2">Anti-sigma factor antagonist</fullName>
    </recommendedName>
</protein>
<dbReference type="InterPro" id="IPR002645">
    <property type="entry name" value="STAS_dom"/>
</dbReference>
<dbReference type="CDD" id="cd07043">
    <property type="entry name" value="STAS_anti-anti-sigma_factors"/>
    <property type="match status" value="1"/>
</dbReference>